<dbReference type="Pfam" id="PF00004">
    <property type="entry name" value="AAA"/>
    <property type="match status" value="1"/>
</dbReference>
<dbReference type="InterPro" id="IPR014721">
    <property type="entry name" value="Ribsml_uS5_D2-typ_fold_subgr"/>
</dbReference>
<dbReference type="Pfam" id="PF22667">
    <property type="entry name" value="Lon_lid"/>
    <property type="match status" value="1"/>
</dbReference>
<evidence type="ECO:0000313" key="18">
    <source>
        <dbReference type="Proteomes" id="UP000315525"/>
    </source>
</evidence>
<keyword evidence="2 9" id="KW-0963">Cytoplasm</keyword>
<dbReference type="GO" id="GO:0005737">
    <property type="term" value="C:cytoplasm"/>
    <property type="evidence" value="ECO:0007669"/>
    <property type="project" value="UniProtKB-SubCell"/>
</dbReference>
<evidence type="ECO:0000256" key="13">
    <source>
        <dbReference type="PROSITE-ProRule" id="PRU01122"/>
    </source>
</evidence>
<dbReference type="GO" id="GO:0004176">
    <property type="term" value="F:ATP-dependent peptidase activity"/>
    <property type="evidence" value="ECO:0007669"/>
    <property type="project" value="UniProtKB-UniRule"/>
</dbReference>
<gene>
    <name evidence="9 17" type="primary">lon</name>
    <name evidence="17" type="ORF">E3J62_06030</name>
</gene>
<dbReference type="PROSITE" id="PS01046">
    <property type="entry name" value="LON_SER"/>
    <property type="match status" value="1"/>
</dbReference>
<dbReference type="GO" id="GO:0005524">
    <property type="term" value="F:ATP binding"/>
    <property type="evidence" value="ECO:0007669"/>
    <property type="project" value="UniProtKB-UniRule"/>
</dbReference>
<evidence type="ECO:0000256" key="5">
    <source>
        <dbReference type="ARBA" id="ARBA00022801"/>
    </source>
</evidence>
<evidence type="ECO:0000256" key="8">
    <source>
        <dbReference type="ARBA" id="ARBA00023016"/>
    </source>
</evidence>
<dbReference type="Pfam" id="PF02190">
    <property type="entry name" value="LON_substr_bdg"/>
    <property type="match status" value="1"/>
</dbReference>
<evidence type="ECO:0000256" key="10">
    <source>
        <dbReference type="PIRNR" id="PIRNR001174"/>
    </source>
</evidence>
<comment type="caution">
    <text evidence="17">The sequence shown here is derived from an EMBL/GenBank/DDBJ whole genome shotgun (WGS) entry which is preliminary data.</text>
</comment>
<dbReference type="Pfam" id="PF05362">
    <property type="entry name" value="Lon_C"/>
    <property type="match status" value="1"/>
</dbReference>
<keyword evidence="6 9" id="KW-0720">Serine protease</keyword>
<dbReference type="InterPro" id="IPR027543">
    <property type="entry name" value="Lon_bac"/>
</dbReference>
<dbReference type="PANTHER" id="PTHR10046">
    <property type="entry name" value="ATP DEPENDENT LON PROTEASE FAMILY MEMBER"/>
    <property type="match status" value="1"/>
</dbReference>
<evidence type="ECO:0000256" key="14">
    <source>
        <dbReference type="RuleBase" id="RU000591"/>
    </source>
</evidence>
<dbReference type="Gene3D" id="1.20.58.1480">
    <property type="match status" value="1"/>
</dbReference>
<dbReference type="InterPro" id="IPR003593">
    <property type="entry name" value="AAA+_ATPase"/>
</dbReference>
<comment type="similarity">
    <text evidence="9 10 13 14">Belongs to the peptidase S16 family.</text>
</comment>
<dbReference type="InterPro" id="IPR003959">
    <property type="entry name" value="ATPase_AAA_core"/>
</dbReference>
<feature type="active site" evidence="9 11">
    <location>
        <position position="692"/>
    </location>
</feature>
<dbReference type="PROSITE" id="PS51786">
    <property type="entry name" value="LON_PROTEOLYTIC"/>
    <property type="match status" value="1"/>
</dbReference>
<dbReference type="PROSITE" id="PS51787">
    <property type="entry name" value="LON_N"/>
    <property type="match status" value="1"/>
</dbReference>
<evidence type="ECO:0000256" key="12">
    <source>
        <dbReference type="PIRSR" id="PIRSR001174-2"/>
    </source>
</evidence>
<dbReference type="SMART" id="SM00464">
    <property type="entry name" value="LON"/>
    <property type="match status" value="1"/>
</dbReference>
<comment type="catalytic activity">
    <reaction evidence="9 10 13">
        <text>Hydrolysis of proteins in presence of ATP.</text>
        <dbReference type="EC" id="3.4.21.53"/>
    </reaction>
</comment>
<evidence type="ECO:0000256" key="4">
    <source>
        <dbReference type="ARBA" id="ARBA00022741"/>
    </source>
</evidence>
<dbReference type="EMBL" id="SOJN01000074">
    <property type="protein sequence ID" value="TET45888.1"/>
    <property type="molecule type" value="Genomic_DNA"/>
</dbReference>
<dbReference type="InterPro" id="IPR004815">
    <property type="entry name" value="Lon_bac/euk-typ"/>
</dbReference>
<dbReference type="Gene3D" id="2.30.130.40">
    <property type="entry name" value="LON domain-like"/>
    <property type="match status" value="1"/>
</dbReference>
<dbReference type="GO" id="GO:0043565">
    <property type="term" value="F:sequence-specific DNA binding"/>
    <property type="evidence" value="ECO:0007669"/>
    <property type="project" value="UniProtKB-UniRule"/>
</dbReference>
<dbReference type="InterPro" id="IPR027065">
    <property type="entry name" value="Lon_Prtase"/>
</dbReference>
<accession>A0A523UTM1</accession>
<dbReference type="GO" id="GO:0006515">
    <property type="term" value="P:protein quality control for misfolded or incompletely synthesized proteins"/>
    <property type="evidence" value="ECO:0007669"/>
    <property type="project" value="UniProtKB-UniRule"/>
</dbReference>
<evidence type="ECO:0000256" key="3">
    <source>
        <dbReference type="ARBA" id="ARBA00022670"/>
    </source>
</evidence>
<dbReference type="Gene3D" id="1.20.5.5270">
    <property type="match status" value="1"/>
</dbReference>
<dbReference type="InterPro" id="IPR015947">
    <property type="entry name" value="PUA-like_sf"/>
</dbReference>
<dbReference type="Gene3D" id="3.40.50.300">
    <property type="entry name" value="P-loop containing nucleotide triphosphate hydrolases"/>
    <property type="match status" value="1"/>
</dbReference>
<feature type="domain" description="Lon proteolytic" evidence="15">
    <location>
        <begin position="605"/>
        <end position="786"/>
    </location>
</feature>
<dbReference type="AlphaFoldDB" id="A0A523UTM1"/>
<dbReference type="InterPro" id="IPR020568">
    <property type="entry name" value="Ribosomal_Su5_D2-typ_SF"/>
</dbReference>
<evidence type="ECO:0000256" key="7">
    <source>
        <dbReference type="ARBA" id="ARBA00022840"/>
    </source>
</evidence>
<comment type="subunit">
    <text evidence="9 10">Homohexamer. Organized in a ring with a central cavity.</text>
</comment>
<dbReference type="GO" id="GO:0004252">
    <property type="term" value="F:serine-type endopeptidase activity"/>
    <property type="evidence" value="ECO:0007669"/>
    <property type="project" value="UniProtKB-UniRule"/>
</dbReference>
<keyword evidence="8 9" id="KW-0346">Stress response</keyword>
<organism evidence="17 18">
    <name type="scientific">candidate division TA06 bacterium</name>
    <dbReference type="NCBI Taxonomy" id="2250710"/>
    <lineage>
        <taxon>Bacteria</taxon>
        <taxon>Bacteria division TA06</taxon>
    </lineage>
</organism>
<feature type="active site" evidence="9 11">
    <location>
        <position position="735"/>
    </location>
</feature>
<dbReference type="InterPro" id="IPR003111">
    <property type="entry name" value="Lon_prtase_N"/>
</dbReference>
<evidence type="ECO:0000256" key="11">
    <source>
        <dbReference type="PIRSR" id="PIRSR001174-1"/>
    </source>
</evidence>
<dbReference type="FunFam" id="3.40.50.300:FF:000382">
    <property type="entry name" value="Lon protease homolog 2, peroxisomal"/>
    <property type="match status" value="1"/>
</dbReference>
<evidence type="ECO:0000256" key="6">
    <source>
        <dbReference type="ARBA" id="ARBA00022825"/>
    </source>
</evidence>
<dbReference type="CDD" id="cd19500">
    <property type="entry name" value="RecA-like_Lon"/>
    <property type="match status" value="1"/>
</dbReference>
<dbReference type="GO" id="GO:0016887">
    <property type="term" value="F:ATP hydrolysis activity"/>
    <property type="evidence" value="ECO:0007669"/>
    <property type="project" value="UniProtKB-UniRule"/>
</dbReference>
<evidence type="ECO:0000313" key="17">
    <source>
        <dbReference type="EMBL" id="TET45888.1"/>
    </source>
</evidence>
<dbReference type="InterPro" id="IPR027417">
    <property type="entry name" value="P-loop_NTPase"/>
</dbReference>
<reference evidence="17 18" key="1">
    <citation type="submission" date="2019-03" db="EMBL/GenBank/DDBJ databases">
        <title>Metabolic potential of uncultured bacteria and archaea associated with petroleum seepage in deep-sea sediments.</title>
        <authorList>
            <person name="Dong X."/>
            <person name="Hubert C."/>
        </authorList>
    </citation>
    <scope>NUCLEOTIDE SEQUENCE [LARGE SCALE GENOMIC DNA]</scope>
    <source>
        <strain evidence="17">E44_bin18</strain>
    </source>
</reference>
<evidence type="ECO:0000256" key="9">
    <source>
        <dbReference type="HAMAP-Rule" id="MF_01973"/>
    </source>
</evidence>
<protein>
    <recommendedName>
        <fullName evidence="9 10">Lon protease</fullName>
        <ecNumber evidence="9 10">3.4.21.53</ecNumber>
    </recommendedName>
    <alternativeName>
        <fullName evidence="9">ATP-dependent protease La</fullName>
    </alternativeName>
</protein>
<keyword evidence="7 9" id="KW-0067">ATP-binding</keyword>
<dbReference type="Gene3D" id="1.10.8.60">
    <property type="match status" value="1"/>
</dbReference>
<feature type="binding site" evidence="9 12">
    <location>
        <begin position="369"/>
        <end position="376"/>
    </location>
    <ligand>
        <name>ATP</name>
        <dbReference type="ChEBI" id="CHEBI:30616"/>
    </ligand>
</feature>
<dbReference type="InterPro" id="IPR008268">
    <property type="entry name" value="Peptidase_S16_AS"/>
</dbReference>
<evidence type="ECO:0000259" key="15">
    <source>
        <dbReference type="PROSITE" id="PS51786"/>
    </source>
</evidence>
<sequence>MNDQEHGLLDLSERQAEITIPTGLPILPIKTGVVFPFMIVPLIVSDKQLIQLVDDALGSDKLAGVVTQEKPEIENPGPDDLHKYGTVSLIVKMLRFPDGSLRILVQGVGRIKLTRFTQMSPYMKAKVDVIKEPKEKSLELEAHVRNAVNLFQKVVSMAFYLPDELQAVVLNIHDESKLADFIASNVNFDVKDKQSILEAVDLKERFKRLISLLSKEVNVLELGAKIRSQVKTELDKDQREYYLREQLKAIQRELGEEDERVTEKREMTKKIHTAKMPKDVEDVALAELDRLSKMSVAAAEYTVSRTYLDWLVSLPWSVESEDNLDIKGAESILDEDHYDLKDVKERMLEYLAVRKLKHDTKGPILCFIGPPGVGKTSLGKSIARALGRKFVRLSLGGVRDEAEIRGHRRTYVGALPGRIIQGIRKAGSMNPVFMLDEVDKIGVDFRGDPAAALLEVLDPEQNNSFSDHYLEVSFDLSKVMFITTANIADPIPPALRDRMEMLELPGYILEEKVLIARKFLIPRQIEENGLSTDQITFQGKAITTIIGEYTREAGVRNLEREIASICRKAARKVAAGEKKKFVISKKTVSDMLGPRKFYSEVASRTGEVGVATGLAWTPSGGEILFVEASKMRGRKSLTLTGHLGEVMKESAQAALSYVRSEAHKFGIDESFFEKFDIHIHVPAGSTPKDGPSAGIAMAVALTSLLSNRKVKPAIAMTGEMTLSGKVLPIGGVKEKVLAAKRSGIKQVILPDKNEKDLQEIPPEVREGLKFHFVGRIDQAIRIAIEDRKKR</sequence>
<dbReference type="SUPFAM" id="SSF52540">
    <property type="entry name" value="P-loop containing nucleoside triphosphate hydrolases"/>
    <property type="match status" value="1"/>
</dbReference>
<dbReference type="GO" id="GO:0034605">
    <property type="term" value="P:cellular response to heat"/>
    <property type="evidence" value="ECO:0007669"/>
    <property type="project" value="UniProtKB-UniRule"/>
</dbReference>
<evidence type="ECO:0000259" key="16">
    <source>
        <dbReference type="PROSITE" id="PS51787"/>
    </source>
</evidence>
<dbReference type="PRINTS" id="PR00830">
    <property type="entry name" value="ENDOLAPTASE"/>
</dbReference>
<keyword evidence="3 9" id="KW-0645">Protease</keyword>
<dbReference type="InterPro" id="IPR054594">
    <property type="entry name" value="Lon_lid"/>
</dbReference>
<dbReference type="Gene3D" id="3.30.230.10">
    <property type="match status" value="1"/>
</dbReference>
<dbReference type="PIRSF" id="PIRSF001174">
    <property type="entry name" value="Lon_proteas"/>
    <property type="match status" value="1"/>
</dbReference>
<dbReference type="Proteomes" id="UP000315525">
    <property type="component" value="Unassembled WGS sequence"/>
</dbReference>
<proteinExistence type="evidence at transcript level"/>
<evidence type="ECO:0000256" key="2">
    <source>
        <dbReference type="ARBA" id="ARBA00022490"/>
    </source>
</evidence>
<comment type="subcellular location">
    <subcellularLocation>
        <location evidence="1 9 10">Cytoplasm</location>
    </subcellularLocation>
</comment>
<feature type="domain" description="Lon N-terminal" evidence="16">
    <location>
        <begin position="24"/>
        <end position="217"/>
    </location>
</feature>
<evidence type="ECO:0000256" key="1">
    <source>
        <dbReference type="ARBA" id="ARBA00004496"/>
    </source>
</evidence>
<dbReference type="InterPro" id="IPR046336">
    <property type="entry name" value="Lon_prtase_N_sf"/>
</dbReference>
<dbReference type="NCBIfam" id="TIGR00763">
    <property type="entry name" value="lon"/>
    <property type="match status" value="1"/>
</dbReference>
<comment type="function">
    <text evidence="9">ATP-dependent serine protease that mediates the selective degradation of mutant and abnormal proteins as well as certain short-lived regulatory proteins. Required for cellular homeostasis and for survival from DNA damage and developmental changes induced by stress. Degrades polypeptides processively to yield small peptide fragments that are 5 to 10 amino acids long. Binds to DNA in a double-stranded, site-specific manner.</text>
</comment>
<comment type="induction">
    <text evidence="9">By heat shock.</text>
</comment>
<dbReference type="HAMAP" id="MF_01973">
    <property type="entry name" value="lon_bact"/>
    <property type="match status" value="1"/>
</dbReference>
<name>A0A523UTM1_UNCT6</name>
<dbReference type="SMART" id="SM00382">
    <property type="entry name" value="AAA"/>
    <property type="match status" value="1"/>
</dbReference>
<dbReference type="EC" id="3.4.21.53" evidence="9 10"/>
<dbReference type="FunFam" id="1.20.5.5270:FF:000002">
    <property type="entry name" value="Lon protease homolog"/>
    <property type="match status" value="1"/>
</dbReference>
<keyword evidence="5 9" id="KW-0378">Hydrolase</keyword>
<dbReference type="InterPro" id="IPR008269">
    <property type="entry name" value="Lon_proteolytic"/>
</dbReference>
<keyword evidence="4 9" id="KW-0547">Nucleotide-binding</keyword>
<dbReference type="SUPFAM" id="SSF88697">
    <property type="entry name" value="PUA domain-like"/>
    <property type="match status" value="1"/>
</dbReference>
<dbReference type="SUPFAM" id="SSF54211">
    <property type="entry name" value="Ribosomal protein S5 domain 2-like"/>
    <property type="match status" value="1"/>
</dbReference>